<feature type="region of interest" description="Disordered" evidence="2">
    <location>
        <begin position="197"/>
        <end position="233"/>
    </location>
</feature>
<gene>
    <name evidence="3" type="ORF">PFISCL1PPCAC_21352</name>
</gene>
<feature type="non-terminal residue" evidence="3">
    <location>
        <position position="233"/>
    </location>
</feature>
<keyword evidence="1" id="KW-0175">Coiled coil</keyword>
<feature type="compositionally biased region" description="Polar residues" evidence="2">
    <location>
        <begin position="206"/>
        <end position="224"/>
    </location>
</feature>
<dbReference type="AlphaFoldDB" id="A0AAV5WHK0"/>
<feature type="coiled-coil region" evidence="1">
    <location>
        <begin position="133"/>
        <end position="196"/>
    </location>
</feature>
<protein>
    <submittedName>
        <fullName evidence="3">Uncharacterized protein</fullName>
    </submittedName>
</protein>
<dbReference type="Proteomes" id="UP001432322">
    <property type="component" value="Unassembled WGS sequence"/>
</dbReference>
<keyword evidence="4" id="KW-1185">Reference proteome</keyword>
<reference evidence="3" key="1">
    <citation type="submission" date="2023-10" db="EMBL/GenBank/DDBJ databases">
        <title>Genome assembly of Pristionchus species.</title>
        <authorList>
            <person name="Yoshida K."/>
            <person name="Sommer R.J."/>
        </authorList>
    </citation>
    <scope>NUCLEOTIDE SEQUENCE</scope>
    <source>
        <strain evidence="3">RS5133</strain>
    </source>
</reference>
<evidence type="ECO:0000313" key="3">
    <source>
        <dbReference type="EMBL" id="GMT30055.1"/>
    </source>
</evidence>
<evidence type="ECO:0000256" key="1">
    <source>
        <dbReference type="SAM" id="Coils"/>
    </source>
</evidence>
<comment type="caution">
    <text evidence="3">The sequence shown here is derived from an EMBL/GenBank/DDBJ whole genome shotgun (WGS) entry which is preliminary data.</text>
</comment>
<name>A0AAV5WHK0_9BILA</name>
<organism evidence="3 4">
    <name type="scientific">Pristionchus fissidentatus</name>
    <dbReference type="NCBI Taxonomy" id="1538716"/>
    <lineage>
        <taxon>Eukaryota</taxon>
        <taxon>Metazoa</taxon>
        <taxon>Ecdysozoa</taxon>
        <taxon>Nematoda</taxon>
        <taxon>Chromadorea</taxon>
        <taxon>Rhabditida</taxon>
        <taxon>Rhabditina</taxon>
        <taxon>Diplogasteromorpha</taxon>
        <taxon>Diplogasteroidea</taxon>
        <taxon>Neodiplogasteridae</taxon>
        <taxon>Pristionchus</taxon>
    </lineage>
</organism>
<evidence type="ECO:0000256" key="2">
    <source>
        <dbReference type="SAM" id="MobiDB-lite"/>
    </source>
</evidence>
<accession>A0AAV5WHK0</accession>
<dbReference type="EMBL" id="BTSY01000005">
    <property type="protein sequence ID" value="GMT30055.1"/>
    <property type="molecule type" value="Genomic_DNA"/>
</dbReference>
<feature type="non-terminal residue" evidence="3">
    <location>
        <position position="1"/>
    </location>
</feature>
<evidence type="ECO:0000313" key="4">
    <source>
        <dbReference type="Proteomes" id="UP001432322"/>
    </source>
</evidence>
<sequence>RTMSDSASGEAELKPGDLQLQQLQQPQVQQLQQQQFGVVQQPQLQYYSAGFGPGAGIGAGANPMYSAGWAPPQQFPGFGVPGMVPFYGNGQTAPSGQIPLPPTVSPHSIAVATVPLAGSSSTGGYCCPEKEENDRYRQKLEGLQAAIEEKMKESMIKSLEEKAKMDLRESENQKKIEQLELLMEKLERDLEAARAINARKGGIENPQATQPTPEKNDGTSQTVESGKGKQDQA</sequence>
<proteinExistence type="predicted"/>